<dbReference type="InterPro" id="IPR031804">
    <property type="entry name" value="DUF4743"/>
</dbReference>
<proteinExistence type="predicted"/>
<dbReference type="InterPro" id="IPR000086">
    <property type="entry name" value="NUDIX_hydrolase_dom"/>
</dbReference>
<feature type="domain" description="Nudix hydrolase" evidence="2">
    <location>
        <begin position="136"/>
        <end position="277"/>
    </location>
</feature>
<dbReference type="SUPFAM" id="SSF55811">
    <property type="entry name" value="Nudix"/>
    <property type="match status" value="1"/>
</dbReference>
<feature type="region of interest" description="Disordered" evidence="1">
    <location>
        <begin position="320"/>
        <end position="352"/>
    </location>
</feature>
<dbReference type="Gene3D" id="3.90.79.10">
    <property type="entry name" value="Nucleoside Triphosphate Pyrophosphohydrolase"/>
    <property type="match status" value="1"/>
</dbReference>
<dbReference type="OrthoDB" id="10261522at2759"/>
<organism evidence="3 4">
    <name type="scientific">Drosophila hydei</name>
    <name type="common">Fruit fly</name>
    <dbReference type="NCBI Taxonomy" id="7224"/>
    <lineage>
        <taxon>Eukaryota</taxon>
        <taxon>Metazoa</taxon>
        <taxon>Ecdysozoa</taxon>
        <taxon>Arthropoda</taxon>
        <taxon>Hexapoda</taxon>
        <taxon>Insecta</taxon>
        <taxon>Pterygota</taxon>
        <taxon>Neoptera</taxon>
        <taxon>Endopterygota</taxon>
        <taxon>Diptera</taxon>
        <taxon>Brachycera</taxon>
        <taxon>Muscomorpha</taxon>
        <taxon>Ephydroidea</taxon>
        <taxon>Drosophilidae</taxon>
        <taxon>Drosophila</taxon>
    </lineage>
</organism>
<protein>
    <submittedName>
        <fullName evidence="4">Uncharacterized protein YJR142W</fullName>
    </submittedName>
</protein>
<accession>A0A6J1L9E5</accession>
<evidence type="ECO:0000256" key="1">
    <source>
        <dbReference type="SAM" id="MobiDB-lite"/>
    </source>
</evidence>
<feature type="compositionally biased region" description="Basic and acidic residues" evidence="1">
    <location>
        <begin position="340"/>
        <end position="352"/>
    </location>
</feature>
<dbReference type="AlphaFoldDB" id="A0A6J1L9E5"/>
<dbReference type="PANTHER" id="PTHR13622">
    <property type="entry name" value="THIAMIN PYROPHOSPHOKINASE"/>
    <property type="match status" value="1"/>
</dbReference>
<evidence type="ECO:0000313" key="3">
    <source>
        <dbReference type="Proteomes" id="UP000504633"/>
    </source>
</evidence>
<keyword evidence="3" id="KW-1185">Reference proteome</keyword>
<dbReference type="OMA" id="VPLQTMY"/>
<dbReference type="RefSeq" id="XP_023159832.1">
    <property type="nucleotide sequence ID" value="XM_023304064.2"/>
</dbReference>
<dbReference type="Pfam" id="PF00293">
    <property type="entry name" value="NUDIX"/>
    <property type="match status" value="1"/>
</dbReference>
<dbReference type="GO" id="GO:0044715">
    <property type="term" value="F:8-oxo-dGDP phosphatase activity"/>
    <property type="evidence" value="ECO:0007669"/>
    <property type="project" value="UniProtKB-ARBA"/>
</dbReference>
<dbReference type="KEGG" id="dhe:111592062"/>
<evidence type="ECO:0000313" key="4">
    <source>
        <dbReference type="RefSeq" id="XP_023159832.1"/>
    </source>
</evidence>
<dbReference type="PROSITE" id="PS51462">
    <property type="entry name" value="NUDIX"/>
    <property type="match status" value="1"/>
</dbReference>
<name>A0A6J1L9E5_DROHY</name>
<dbReference type="CDD" id="cd03676">
    <property type="entry name" value="NUDIX_Tnr3_like"/>
    <property type="match status" value="1"/>
</dbReference>
<reference evidence="4" key="1">
    <citation type="submission" date="2025-08" db="UniProtKB">
        <authorList>
            <consortium name="RefSeq"/>
        </authorList>
    </citation>
    <scope>IDENTIFICATION</scope>
    <source>
        <strain evidence="4">15085-1641.00</strain>
        <tissue evidence="4">Whole body</tissue>
    </source>
</reference>
<dbReference type="PANTHER" id="PTHR13622:SF8">
    <property type="entry name" value="THIAMIN PYROPHOSPHOKINASE 1"/>
    <property type="match status" value="1"/>
</dbReference>
<dbReference type="FunFam" id="3.90.79.10:FF:000019">
    <property type="entry name" value="Thiamin pyrophosphokinase, putative"/>
    <property type="match status" value="1"/>
</dbReference>
<dbReference type="GeneID" id="111592062"/>
<dbReference type="InterPro" id="IPR015797">
    <property type="entry name" value="NUDIX_hydrolase-like_dom_sf"/>
</dbReference>
<dbReference type="Proteomes" id="UP000504633">
    <property type="component" value="Unplaced"/>
</dbReference>
<gene>
    <name evidence="4" type="primary">LOC111592062</name>
</gene>
<sequence length="352" mass="39844">MSSTEGKLSRLLGLAQKFNNFYLTGFHKDDIRPFLVGGQQVGLIKADVFKQLLKFPEVFCIRDCQYTKQGLVELNPAFRDYNERTAHLEKVLRDLRSDGLFSALQGWRDECFEVKFEHKALLKMERAATPLFGVRKYGVDINGYVRHPEHGLCIWLQQRSNTKETWPGKWDNMVGGGLSVGYGIMETAIKEAAEEASIPSNLVKDLVSAGCVSFFFESDQGLFPNTEYVFDLELPVGFVPQNADGEVQAFELLPANECVERVFTPDFKTTSAPVVIDFLIRHGYITAENEINFTEIVELLHVPLQSLYTYKTRLDQKLQQQQPILPKDDNNCNSASVPKRPLENGHNKKDGA</sequence>
<evidence type="ECO:0000259" key="2">
    <source>
        <dbReference type="PROSITE" id="PS51462"/>
    </source>
</evidence>
<dbReference type="Pfam" id="PF15916">
    <property type="entry name" value="DUF4743"/>
    <property type="match status" value="1"/>
</dbReference>